<dbReference type="SMART" id="SM00382">
    <property type="entry name" value="AAA"/>
    <property type="match status" value="1"/>
</dbReference>
<evidence type="ECO:0000256" key="6">
    <source>
        <dbReference type="ARBA" id="ARBA00022840"/>
    </source>
</evidence>
<evidence type="ECO:0000256" key="4">
    <source>
        <dbReference type="ARBA" id="ARBA00022475"/>
    </source>
</evidence>
<comment type="subcellular location">
    <subcellularLocation>
        <location evidence="1">Cell inner membrane</location>
        <topology evidence="1">Peripheral membrane protein</topology>
    </subcellularLocation>
</comment>
<reference evidence="9 10" key="1">
    <citation type="submission" date="2021-05" db="EMBL/GenBank/DDBJ databases">
        <title>Roseococcus sp. XZZS9, whole genome shotgun sequencing project.</title>
        <authorList>
            <person name="Zhao G."/>
            <person name="Shen L."/>
        </authorList>
    </citation>
    <scope>NUCLEOTIDE SEQUENCE [LARGE SCALE GENOMIC DNA]</scope>
    <source>
        <strain evidence="9 10">XZZS9</strain>
    </source>
</reference>
<evidence type="ECO:0000256" key="1">
    <source>
        <dbReference type="ARBA" id="ARBA00004417"/>
    </source>
</evidence>
<evidence type="ECO:0000256" key="3">
    <source>
        <dbReference type="ARBA" id="ARBA00022448"/>
    </source>
</evidence>
<feature type="domain" description="ABC transporter" evidence="8">
    <location>
        <begin position="7"/>
        <end position="252"/>
    </location>
</feature>
<keyword evidence="7" id="KW-0472">Membrane</keyword>
<dbReference type="Pfam" id="PF00005">
    <property type="entry name" value="ABC_tran"/>
    <property type="match status" value="1"/>
</dbReference>
<proteinExistence type="inferred from homology"/>
<dbReference type="PROSITE" id="PS50893">
    <property type="entry name" value="ABC_TRANSPORTER_2"/>
    <property type="match status" value="1"/>
</dbReference>
<dbReference type="EMBL" id="JAHCDA010000002">
    <property type="protein sequence ID" value="MBS7812059.1"/>
    <property type="molecule type" value="Genomic_DNA"/>
</dbReference>
<evidence type="ECO:0000256" key="7">
    <source>
        <dbReference type="ARBA" id="ARBA00023136"/>
    </source>
</evidence>
<dbReference type="Pfam" id="PF08352">
    <property type="entry name" value="oligo_HPY"/>
    <property type="match status" value="1"/>
</dbReference>
<keyword evidence="5" id="KW-0547">Nucleotide-binding</keyword>
<dbReference type="Proteomes" id="UP000766336">
    <property type="component" value="Unassembled WGS sequence"/>
</dbReference>
<dbReference type="CDD" id="cd03257">
    <property type="entry name" value="ABC_NikE_OppD_transporters"/>
    <property type="match status" value="1"/>
</dbReference>
<keyword evidence="3" id="KW-0813">Transport</keyword>
<name>A0ABS5QEE6_9PROT</name>
<evidence type="ECO:0000256" key="2">
    <source>
        <dbReference type="ARBA" id="ARBA00005417"/>
    </source>
</evidence>
<dbReference type="GO" id="GO:0005524">
    <property type="term" value="F:ATP binding"/>
    <property type="evidence" value="ECO:0007669"/>
    <property type="project" value="UniProtKB-KW"/>
</dbReference>
<dbReference type="SUPFAM" id="SSF52540">
    <property type="entry name" value="P-loop containing nucleoside triphosphate hydrolases"/>
    <property type="match status" value="1"/>
</dbReference>
<keyword evidence="4" id="KW-1003">Cell membrane</keyword>
<comment type="similarity">
    <text evidence="2">Belongs to the ABC transporter superfamily.</text>
</comment>
<protein>
    <submittedName>
        <fullName evidence="9">ABC transporter ATP-binding protein</fullName>
    </submittedName>
</protein>
<evidence type="ECO:0000313" key="10">
    <source>
        <dbReference type="Proteomes" id="UP000766336"/>
    </source>
</evidence>
<keyword evidence="10" id="KW-1185">Reference proteome</keyword>
<evidence type="ECO:0000256" key="5">
    <source>
        <dbReference type="ARBA" id="ARBA00022741"/>
    </source>
</evidence>
<dbReference type="InterPro" id="IPR003439">
    <property type="entry name" value="ABC_transporter-like_ATP-bd"/>
</dbReference>
<evidence type="ECO:0000313" key="9">
    <source>
        <dbReference type="EMBL" id="MBS7812059.1"/>
    </source>
</evidence>
<dbReference type="Gene3D" id="3.40.50.300">
    <property type="entry name" value="P-loop containing nucleotide triphosphate hydrolases"/>
    <property type="match status" value="1"/>
</dbReference>
<accession>A0ABS5QEE6</accession>
<dbReference type="InterPro" id="IPR050388">
    <property type="entry name" value="ABC_Ni/Peptide_Import"/>
</dbReference>
<dbReference type="InterPro" id="IPR003593">
    <property type="entry name" value="AAA+_ATPase"/>
</dbReference>
<dbReference type="PANTHER" id="PTHR43297:SF2">
    <property type="entry name" value="DIPEPTIDE TRANSPORT ATP-BINDING PROTEIN DPPD"/>
    <property type="match status" value="1"/>
</dbReference>
<comment type="caution">
    <text evidence="9">The sequence shown here is derived from an EMBL/GenBank/DDBJ whole genome shotgun (WGS) entry which is preliminary data.</text>
</comment>
<gene>
    <name evidence="9" type="ORF">KHU32_13995</name>
</gene>
<dbReference type="InterPro" id="IPR027417">
    <property type="entry name" value="P-loop_NTPase"/>
</dbReference>
<evidence type="ECO:0000259" key="8">
    <source>
        <dbReference type="PROSITE" id="PS50893"/>
    </source>
</evidence>
<dbReference type="InterPro" id="IPR013563">
    <property type="entry name" value="Oligopep_ABC_C"/>
</dbReference>
<keyword evidence="6 9" id="KW-0067">ATP-binding</keyword>
<dbReference type="RefSeq" id="WP_213670695.1">
    <property type="nucleotide sequence ID" value="NZ_JAHCDA010000002.1"/>
</dbReference>
<organism evidence="9 10">
    <name type="scientific">Roseococcus pinisoli</name>
    <dbReference type="NCBI Taxonomy" id="2835040"/>
    <lineage>
        <taxon>Bacteria</taxon>
        <taxon>Pseudomonadati</taxon>
        <taxon>Pseudomonadota</taxon>
        <taxon>Alphaproteobacteria</taxon>
        <taxon>Acetobacterales</taxon>
        <taxon>Roseomonadaceae</taxon>
        <taxon>Roseococcus</taxon>
    </lineage>
</organism>
<dbReference type="PANTHER" id="PTHR43297">
    <property type="entry name" value="OLIGOPEPTIDE TRANSPORT ATP-BINDING PROTEIN APPD"/>
    <property type="match status" value="1"/>
</dbReference>
<dbReference type="NCBIfam" id="TIGR01727">
    <property type="entry name" value="oligo_HPY"/>
    <property type="match status" value="1"/>
</dbReference>
<sequence length="323" mass="34412">MSDAPLLSIRDLTVEFGGAPALRGISLDVHPGEAVGMVGESGCGKSVTWLAALGLLPRTARTRGSVTLQGEEMLGARPSRLDHLRGGRVAMIFQDPASSLNPVQRIGRQIAEALTLHQGMTGATARAEAKRLLDQVGMPDAQRRLDAYPHELSGGQNQRVMIAMALAGRPELLVADEPTTALDVTIQAQILDLLQALRRERNMALVLITHDLGVVAENCERVAVMYAGRIVEEAPVAQLFDAPAHPYTQGLLDALPPLYGERGPLAAIPGGVPEPWAMPPGCAFAPRCARARPTCTFQVPALTRLRGPHRAACLLAQPVLELA</sequence>